<comment type="caution">
    <text evidence="1">The sequence shown here is derived from an EMBL/GenBank/DDBJ whole genome shotgun (WGS) entry which is preliminary data.</text>
</comment>
<dbReference type="EMBL" id="JACSQL010000005">
    <property type="protein sequence ID" value="MBD7969123.1"/>
    <property type="molecule type" value="Genomic_DNA"/>
</dbReference>
<sequence length="93" mass="10245">MDNSDINSIFEDLLGQDIIVILDVAQLNILGQTFRPIFTGTLVEVRGGSIRLDPAIIKMPNAPNFVFPTPLCFPIENIAIFAPFDLDARLTLS</sequence>
<name>A0ABR8T039_9BACL</name>
<keyword evidence="2" id="KW-1185">Reference proteome</keyword>
<protein>
    <submittedName>
        <fullName evidence="1">Uncharacterized protein</fullName>
    </submittedName>
</protein>
<evidence type="ECO:0000313" key="2">
    <source>
        <dbReference type="Proteomes" id="UP000608071"/>
    </source>
</evidence>
<evidence type="ECO:0000313" key="1">
    <source>
        <dbReference type="EMBL" id="MBD7969123.1"/>
    </source>
</evidence>
<proteinExistence type="predicted"/>
<accession>A0ABR8T039</accession>
<organism evidence="1 2">
    <name type="scientific">Paenibacillus gallinarum</name>
    <dbReference type="NCBI Taxonomy" id="2762232"/>
    <lineage>
        <taxon>Bacteria</taxon>
        <taxon>Bacillati</taxon>
        <taxon>Bacillota</taxon>
        <taxon>Bacilli</taxon>
        <taxon>Bacillales</taxon>
        <taxon>Paenibacillaceae</taxon>
        <taxon>Paenibacillus</taxon>
    </lineage>
</organism>
<gene>
    <name evidence="1" type="ORF">H9647_13680</name>
</gene>
<dbReference type="Proteomes" id="UP000608071">
    <property type="component" value="Unassembled WGS sequence"/>
</dbReference>
<reference evidence="1 2" key="1">
    <citation type="submission" date="2020-08" db="EMBL/GenBank/DDBJ databases">
        <title>A Genomic Blueprint of the Chicken Gut Microbiome.</title>
        <authorList>
            <person name="Gilroy R."/>
            <person name="Ravi A."/>
            <person name="Getino M."/>
            <person name="Pursley I."/>
            <person name="Horton D.L."/>
            <person name="Alikhan N.-F."/>
            <person name="Baker D."/>
            <person name="Gharbi K."/>
            <person name="Hall N."/>
            <person name="Watson M."/>
            <person name="Adriaenssens E.M."/>
            <person name="Foster-Nyarko E."/>
            <person name="Jarju S."/>
            <person name="Secka A."/>
            <person name="Antonio M."/>
            <person name="Oren A."/>
            <person name="Chaudhuri R."/>
            <person name="La Ragione R.M."/>
            <person name="Hildebrand F."/>
            <person name="Pallen M.J."/>
        </authorList>
    </citation>
    <scope>NUCLEOTIDE SEQUENCE [LARGE SCALE GENOMIC DNA]</scope>
    <source>
        <strain evidence="1 2">Sa2BVA9</strain>
    </source>
</reference>